<keyword evidence="2" id="KW-0732">Signal</keyword>
<feature type="region of interest" description="Disordered" evidence="1">
    <location>
        <begin position="23"/>
        <end position="61"/>
    </location>
</feature>
<evidence type="ECO:0000313" key="4">
    <source>
        <dbReference type="Proteomes" id="UP001465976"/>
    </source>
</evidence>
<dbReference type="EMBL" id="JBAHYK010000046">
    <property type="protein sequence ID" value="KAL0579837.1"/>
    <property type="molecule type" value="Genomic_DNA"/>
</dbReference>
<reference evidence="3 4" key="1">
    <citation type="submission" date="2024-02" db="EMBL/GenBank/DDBJ databases">
        <title>A draft genome for the cacao thread blight pathogen Marasmius crinis-equi.</title>
        <authorList>
            <person name="Cohen S.P."/>
            <person name="Baruah I.K."/>
            <person name="Amoako-Attah I."/>
            <person name="Bukari Y."/>
            <person name="Meinhardt L.W."/>
            <person name="Bailey B.A."/>
        </authorList>
    </citation>
    <scope>NUCLEOTIDE SEQUENCE [LARGE SCALE GENOMIC DNA]</scope>
    <source>
        <strain evidence="3 4">GH-76</strain>
    </source>
</reference>
<protein>
    <recommendedName>
        <fullName evidence="5">Extracellular membrane protein CFEM domain-containing protein</fullName>
    </recommendedName>
</protein>
<gene>
    <name evidence="3" type="ORF">V5O48_002144</name>
</gene>
<evidence type="ECO:0000256" key="2">
    <source>
        <dbReference type="SAM" id="SignalP"/>
    </source>
</evidence>
<evidence type="ECO:0000313" key="3">
    <source>
        <dbReference type="EMBL" id="KAL0579837.1"/>
    </source>
</evidence>
<sequence length="217" mass="20665">MRAFFVLSALAIASVAAVADKRQEEPSTTAAAGTETSTTIIDSSAGGSSTTTANSSGGTGSAGTCDSVCDAASVVYSGCHNESNSLACFCQSRSINTLAACASCKRSSGAVSEAEPLEEQIGGIIQACNSQSSTVAPPTGITITKTASIGNPSSISAPAGAKITSASGSKSSSVSKTGTATGPSGSASSNSNGASSAFGVAGSLAGIVGAGAIALFI</sequence>
<dbReference type="Proteomes" id="UP001465976">
    <property type="component" value="Unassembled WGS sequence"/>
</dbReference>
<comment type="caution">
    <text evidence="3">The sequence shown here is derived from an EMBL/GenBank/DDBJ whole genome shotgun (WGS) entry which is preliminary data.</text>
</comment>
<keyword evidence="4" id="KW-1185">Reference proteome</keyword>
<evidence type="ECO:0008006" key="5">
    <source>
        <dbReference type="Google" id="ProtNLM"/>
    </source>
</evidence>
<proteinExistence type="predicted"/>
<feature type="region of interest" description="Disordered" evidence="1">
    <location>
        <begin position="165"/>
        <end position="191"/>
    </location>
</feature>
<feature type="chain" id="PRO_5047327160" description="Extracellular membrane protein CFEM domain-containing protein" evidence="2">
    <location>
        <begin position="20"/>
        <end position="217"/>
    </location>
</feature>
<feature type="compositionally biased region" description="Low complexity" evidence="1">
    <location>
        <begin position="26"/>
        <end position="56"/>
    </location>
</feature>
<accession>A0ABR3FWD0</accession>
<evidence type="ECO:0000256" key="1">
    <source>
        <dbReference type="SAM" id="MobiDB-lite"/>
    </source>
</evidence>
<name>A0ABR3FWD0_9AGAR</name>
<organism evidence="3 4">
    <name type="scientific">Marasmius crinis-equi</name>
    <dbReference type="NCBI Taxonomy" id="585013"/>
    <lineage>
        <taxon>Eukaryota</taxon>
        <taxon>Fungi</taxon>
        <taxon>Dikarya</taxon>
        <taxon>Basidiomycota</taxon>
        <taxon>Agaricomycotina</taxon>
        <taxon>Agaricomycetes</taxon>
        <taxon>Agaricomycetidae</taxon>
        <taxon>Agaricales</taxon>
        <taxon>Marasmiineae</taxon>
        <taxon>Marasmiaceae</taxon>
        <taxon>Marasmius</taxon>
    </lineage>
</organism>
<feature type="signal peptide" evidence="2">
    <location>
        <begin position="1"/>
        <end position="19"/>
    </location>
</feature>